<dbReference type="PATRIC" id="fig|1321817.3.peg.1041"/>
<name>U1R6R1_9ACTO</name>
<dbReference type="Proteomes" id="UP000016481">
    <property type="component" value="Unassembled WGS sequence"/>
</dbReference>
<feature type="compositionally biased region" description="Low complexity" evidence="1">
    <location>
        <begin position="149"/>
        <end position="160"/>
    </location>
</feature>
<dbReference type="RefSeq" id="WP_021603340.1">
    <property type="nucleotide sequence ID" value="NZ_KE951483.1"/>
</dbReference>
<feature type="transmembrane region" description="Helical" evidence="2">
    <location>
        <begin position="44"/>
        <end position="65"/>
    </location>
</feature>
<feature type="region of interest" description="Disordered" evidence="1">
    <location>
        <begin position="80"/>
        <end position="160"/>
    </location>
</feature>
<dbReference type="HOGENOM" id="CLU_1363786_0_0_11"/>
<sequence length="202" mass="21411">MIDHQRPSSHHNATQATSLRESKLNALGNTHASLYTPWGSAWRVSLVTFAVLGIFAMVGGILFYAHQASEQNQPGAVVVTTTQATQSPESTPSPTQTITPLPSTAPLPTSKPLGTATPTPLSSPRPEPSTGLNLPNLTTISPTEAPKTSSADNSSADSSSSDVVLTAWQCSSSRKLVFRASNGWDRNKAIEVARSESCARWE</sequence>
<feature type="compositionally biased region" description="Polar residues" evidence="1">
    <location>
        <begin position="87"/>
        <end position="98"/>
    </location>
</feature>
<evidence type="ECO:0000313" key="3">
    <source>
        <dbReference type="EMBL" id="ERH15358.1"/>
    </source>
</evidence>
<keyword evidence="2" id="KW-1133">Transmembrane helix</keyword>
<evidence type="ECO:0000256" key="2">
    <source>
        <dbReference type="SAM" id="Phobius"/>
    </source>
</evidence>
<dbReference type="AlphaFoldDB" id="U1R6R1"/>
<reference evidence="3 4" key="1">
    <citation type="submission" date="2013-08" db="EMBL/GenBank/DDBJ databases">
        <authorList>
            <person name="Weinstock G."/>
            <person name="Sodergren E."/>
            <person name="Wylie T."/>
            <person name="Fulton L."/>
            <person name="Fulton R."/>
            <person name="Fronick C."/>
            <person name="O'Laughlin M."/>
            <person name="Godfrey J."/>
            <person name="Miner T."/>
            <person name="Herter B."/>
            <person name="Appelbaum E."/>
            <person name="Cordes M."/>
            <person name="Lek S."/>
            <person name="Wollam A."/>
            <person name="Pepin K.H."/>
            <person name="Palsikar V.B."/>
            <person name="Mitreva M."/>
            <person name="Wilson R.K."/>
        </authorList>
    </citation>
    <scope>NUCLEOTIDE SEQUENCE [LARGE SCALE GENOMIC DNA]</scope>
    <source>
        <strain evidence="3 4">F0530</strain>
    </source>
</reference>
<protein>
    <submittedName>
        <fullName evidence="3">Uncharacterized protein</fullName>
    </submittedName>
</protein>
<comment type="caution">
    <text evidence="3">The sequence shown here is derived from an EMBL/GenBank/DDBJ whole genome shotgun (WGS) entry which is preliminary data.</text>
</comment>
<dbReference type="EMBL" id="AWSC01000044">
    <property type="protein sequence ID" value="ERH15358.1"/>
    <property type="molecule type" value="Genomic_DNA"/>
</dbReference>
<evidence type="ECO:0000313" key="4">
    <source>
        <dbReference type="Proteomes" id="UP000016481"/>
    </source>
</evidence>
<organism evidence="3 4">
    <name type="scientific">Actinomyces graevenitzii F0530</name>
    <dbReference type="NCBI Taxonomy" id="1321817"/>
    <lineage>
        <taxon>Bacteria</taxon>
        <taxon>Bacillati</taxon>
        <taxon>Actinomycetota</taxon>
        <taxon>Actinomycetes</taxon>
        <taxon>Actinomycetales</taxon>
        <taxon>Actinomycetaceae</taxon>
        <taxon>Actinomyces</taxon>
    </lineage>
</organism>
<keyword evidence="2" id="KW-0812">Transmembrane</keyword>
<proteinExistence type="predicted"/>
<keyword evidence="2" id="KW-0472">Membrane</keyword>
<gene>
    <name evidence="3" type="ORF">HMPREF1978_01181</name>
</gene>
<evidence type="ECO:0000256" key="1">
    <source>
        <dbReference type="SAM" id="MobiDB-lite"/>
    </source>
</evidence>
<feature type="compositionally biased region" description="Low complexity" evidence="1">
    <location>
        <begin position="99"/>
        <end position="113"/>
    </location>
</feature>
<accession>U1R6R1</accession>
<feature type="compositionally biased region" description="Polar residues" evidence="1">
    <location>
        <begin position="130"/>
        <end position="148"/>
    </location>
</feature>